<keyword evidence="2" id="KW-1185">Reference proteome</keyword>
<dbReference type="Proteomes" id="UP001153678">
    <property type="component" value="Unassembled WGS sequence"/>
</dbReference>
<accession>A0A9W4WVD1</accession>
<feature type="non-terminal residue" evidence="1">
    <location>
        <position position="1"/>
    </location>
</feature>
<comment type="caution">
    <text evidence="1">The sequence shown here is derived from an EMBL/GenBank/DDBJ whole genome shotgun (WGS) entry which is preliminary data.</text>
</comment>
<organism evidence="1 2">
    <name type="scientific">Funneliformis geosporum</name>
    <dbReference type="NCBI Taxonomy" id="1117311"/>
    <lineage>
        <taxon>Eukaryota</taxon>
        <taxon>Fungi</taxon>
        <taxon>Fungi incertae sedis</taxon>
        <taxon>Mucoromycota</taxon>
        <taxon>Glomeromycotina</taxon>
        <taxon>Glomeromycetes</taxon>
        <taxon>Glomerales</taxon>
        <taxon>Glomeraceae</taxon>
        <taxon>Funneliformis</taxon>
    </lineage>
</organism>
<dbReference type="EMBL" id="CAMKVN010005946">
    <property type="protein sequence ID" value="CAI2189636.1"/>
    <property type="molecule type" value="Genomic_DNA"/>
</dbReference>
<gene>
    <name evidence="1" type="ORF">FWILDA_LOCUS14178</name>
</gene>
<evidence type="ECO:0000313" key="2">
    <source>
        <dbReference type="Proteomes" id="UP001153678"/>
    </source>
</evidence>
<evidence type="ECO:0000313" key="1">
    <source>
        <dbReference type="EMBL" id="CAI2189636.1"/>
    </source>
</evidence>
<reference evidence="1" key="1">
    <citation type="submission" date="2022-08" db="EMBL/GenBank/DDBJ databases">
        <authorList>
            <person name="Kallberg Y."/>
            <person name="Tangrot J."/>
            <person name="Rosling A."/>
        </authorList>
    </citation>
    <scope>NUCLEOTIDE SEQUENCE</scope>
    <source>
        <strain evidence="1">Wild A</strain>
    </source>
</reference>
<dbReference type="AlphaFoldDB" id="A0A9W4WVD1"/>
<protein>
    <submittedName>
        <fullName evidence="1">7481_t:CDS:1</fullName>
    </submittedName>
</protein>
<proteinExistence type="predicted"/>
<sequence length="44" mass="4730">ATAKVAAATTIATTNADAATAYINVVTKVIYNNRGIRYVFNRIK</sequence>
<name>A0A9W4WVD1_9GLOM</name>